<evidence type="ECO:0000313" key="3">
    <source>
        <dbReference type="Proteomes" id="UP000196239"/>
    </source>
</evidence>
<dbReference type="EMBL" id="LN890280">
    <property type="protein sequence ID" value="CUR51130.1"/>
    <property type="molecule type" value="Genomic_DNA"/>
</dbReference>
<dbReference type="AlphaFoldDB" id="A0A128A1C5"/>
<name>A0A128A1C5_9ARCH</name>
<accession>A0A128A1C5</accession>
<evidence type="ECO:0000256" key="1">
    <source>
        <dbReference type="SAM" id="MobiDB-lite"/>
    </source>
</evidence>
<proteinExistence type="predicted"/>
<evidence type="ECO:0000313" key="2">
    <source>
        <dbReference type="EMBL" id="CUR51130.1"/>
    </source>
</evidence>
<reference evidence="3" key="1">
    <citation type="submission" date="2015-10" db="EMBL/GenBank/DDBJ databases">
        <authorList>
            <person name="Lehtovirta-Morley L.E."/>
            <person name="Vieille C."/>
        </authorList>
    </citation>
    <scope>NUCLEOTIDE SEQUENCE [LARGE SCALE GENOMIC DNA]</scope>
</reference>
<gene>
    <name evidence="2" type="ORF">NDEV_0365</name>
</gene>
<protein>
    <submittedName>
        <fullName evidence="2">Uncharacterized protein</fullName>
    </submittedName>
</protein>
<dbReference type="KEGG" id="ndv:NDEV_0365"/>
<organism evidence="2 3">
    <name type="scientific">Nitrosotalea devaniterrae</name>
    <dbReference type="NCBI Taxonomy" id="1078905"/>
    <lineage>
        <taxon>Archaea</taxon>
        <taxon>Nitrososphaerota</taxon>
        <taxon>Nitrososphaeria</taxon>
        <taxon>Nitrosotaleales</taxon>
        <taxon>Nitrosotaleaceae</taxon>
        <taxon>Nitrosotalea</taxon>
    </lineage>
</organism>
<dbReference type="Proteomes" id="UP000196239">
    <property type="component" value="Chromosome 1"/>
</dbReference>
<feature type="region of interest" description="Disordered" evidence="1">
    <location>
        <begin position="1"/>
        <end position="20"/>
    </location>
</feature>
<keyword evidence="3" id="KW-1185">Reference proteome</keyword>
<sequence>MAASNRAHSHLSRSPQNGQTQTHFSIGFAHCTQIANSSLCFNCI</sequence>